<reference evidence="4 5" key="1">
    <citation type="submission" date="2009-06" db="EMBL/GenBank/DDBJ databases">
        <title>Complete sequence of Thermotogales bacterium TBF 19.5.1.</title>
        <authorList>
            <consortium name="US DOE Joint Genome Institute"/>
            <person name="Lucas S."/>
            <person name="Copeland A."/>
            <person name="Lapidus A."/>
            <person name="Glavina del Rio T."/>
            <person name="Tice H."/>
            <person name="Bruce D."/>
            <person name="Goodwin L."/>
            <person name="Pitluck S."/>
            <person name="Chertkov O."/>
            <person name="Brettin T."/>
            <person name="Detter J.C."/>
            <person name="Han C."/>
            <person name="Schmutz J."/>
            <person name="Larimer F."/>
            <person name="Land M."/>
            <person name="Hauser L."/>
            <person name="Kyrpides N."/>
            <person name="Ovchinnikova G."/>
            <person name="Noll K."/>
        </authorList>
    </citation>
    <scope>NUCLEOTIDE SEQUENCE [LARGE SCALE GENOMIC DNA]</scope>
    <source>
        <strain evidence="5">ATCC BAA-1733 / DSM 21960 / TBF 19.5.1</strain>
    </source>
</reference>
<organism evidence="4 5">
    <name type="scientific">Kosmotoga olearia (strain ATCC BAA-1733 / DSM 21960 / TBF 19.5.1)</name>
    <dbReference type="NCBI Taxonomy" id="521045"/>
    <lineage>
        <taxon>Bacteria</taxon>
        <taxon>Thermotogati</taxon>
        <taxon>Thermotogota</taxon>
        <taxon>Thermotogae</taxon>
        <taxon>Kosmotogales</taxon>
        <taxon>Kosmotogaceae</taxon>
        <taxon>Kosmotoga</taxon>
    </lineage>
</organism>
<proteinExistence type="inferred from homology"/>
<dbReference type="Pfam" id="PF01924">
    <property type="entry name" value="HypD"/>
    <property type="match status" value="1"/>
</dbReference>
<dbReference type="PANTHER" id="PTHR30149:SF0">
    <property type="entry name" value="HYDROGENASE MATURATION FACTOR HYPD"/>
    <property type="match status" value="1"/>
</dbReference>
<gene>
    <name evidence="4" type="ordered locus">Kole_0557</name>
</gene>
<comment type="similarity">
    <text evidence="1">Belongs to the HypD family.</text>
</comment>
<keyword evidence="2" id="KW-0479">Metal-binding</keyword>
<protein>
    <submittedName>
        <fullName evidence="4">Hydrogenase formation HypD protein</fullName>
    </submittedName>
</protein>
<dbReference type="eggNOG" id="COG0409">
    <property type="taxonomic scope" value="Bacteria"/>
</dbReference>
<keyword evidence="5" id="KW-1185">Reference proteome</keyword>
<dbReference type="PANTHER" id="PTHR30149">
    <property type="entry name" value="HYDROGENASE PROTEIN ASSEMBLY PROTEIN HYPD"/>
    <property type="match status" value="1"/>
</dbReference>
<dbReference type="Proteomes" id="UP000002382">
    <property type="component" value="Chromosome"/>
</dbReference>
<accession>C5CEU3</accession>
<dbReference type="EMBL" id="CP001634">
    <property type="protein sequence ID" value="ACR79277.1"/>
    <property type="molecule type" value="Genomic_DNA"/>
</dbReference>
<dbReference type="KEGG" id="kol:Kole_0557"/>
<dbReference type="HOGENOM" id="CLU_048562_1_0_0"/>
<name>C5CEU3_KOSOT</name>
<dbReference type="InterPro" id="IPR042244">
    <property type="entry name" value="HypD_2_sf"/>
</dbReference>
<dbReference type="GO" id="GO:0051604">
    <property type="term" value="P:protein maturation"/>
    <property type="evidence" value="ECO:0007669"/>
    <property type="project" value="TreeGrafter"/>
</dbReference>
<dbReference type="PIRSF" id="PIRSF005622">
    <property type="entry name" value="Hydrgn_mat_hypD"/>
    <property type="match status" value="1"/>
</dbReference>
<evidence type="ECO:0000256" key="2">
    <source>
        <dbReference type="ARBA" id="ARBA00022723"/>
    </source>
</evidence>
<dbReference type="GO" id="GO:0070025">
    <property type="term" value="F:carbon monoxide binding"/>
    <property type="evidence" value="ECO:0007669"/>
    <property type="project" value="TreeGrafter"/>
</dbReference>
<dbReference type="GO" id="GO:0005506">
    <property type="term" value="F:iron ion binding"/>
    <property type="evidence" value="ECO:0007669"/>
    <property type="project" value="TreeGrafter"/>
</dbReference>
<evidence type="ECO:0000313" key="5">
    <source>
        <dbReference type="Proteomes" id="UP000002382"/>
    </source>
</evidence>
<dbReference type="Gene3D" id="6.10.20.100">
    <property type="match status" value="1"/>
</dbReference>
<evidence type="ECO:0000256" key="1">
    <source>
        <dbReference type="ARBA" id="ARBA00007888"/>
    </source>
</evidence>
<dbReference type="Gene3D" id="3.40.50.11750">
    <property type="entry name" value="HypD, alpha/beta domain 1"/>
    <property type="match status" value="2"/>
</dbReference>
<sequence length="338" mass="37908">MEAKKYRVMEICGTHTHALMRYGLKELYSERLELVCGPGCPVCVTSQSDIDRILYLCDLGMRIYTFGDLMKVPGKNGNLRERKALGACVREVYNPLWIVDDMKKDPARGAVFVAIGFETTAPLIASLIEEIERERIENLYVYLLLKLIPPAMEALLEDEENKLDGFICPGHVSTIIGERPYIKLAEKVKKPFVIAGFTREELTVALEKMSEMLEKSAYGVVNVYASAVKPEGNLDAREKIKNFFEVTDTLWRGLGTIPNSGLKLREKYRRFDVMAHFQMENVSSEDPCPCGEVLTGKIKPEECQLFGTLCLPETPVGPCMVSSEGACHASFLYGRKGE</sequence>
<evidence type="ECO:0000256" key="3">
    <source>
        <dbReference type="ARBA" id="ARBA00023004"/>
    </source>
</evidence>
<keyword evidence="3" id="KW-0408">Iron</keyword>
<dbReference type="InterPro" id="IPR002780">
    <property type="entry name" value="Hyd_form_HypD"/>
</dbReference>
<evidence type="ECO:0000313" key="4">
    <source>
        <dbReference type="EMBL" id="ACR79277.1"/>
    </source>
</evidence>
<reference evidence="4 5" key="2">
    <citation type="journal article" date="2011" name="J. Bacteriol.">
        <title>Genome Sequence of Kosmotoga olearia Strain TBF 19.5.1, a Thermophilic Bacterium with a Wide Growth Temperature Range, Isolated from the Troll B Oil Platform in the North Sea.</title>
        <authorList>
            <person name="Swithers K.S."/>
            <person name="Dipippo J.L."/>
            <person name="Bruce D.C."/>
            <person name="Detter C."/>
            <person name="Tapia R."/>
            <person name="Han S."/>
            <person name="Goodwin L.A."/>
            <person name="Han J."/>
            <person name="Woyke T."/>
            <person name="Pitluck S."/>
            <person name="Pennacchio L."/>
            <person name="Nolan M."/>
            <person name="Mikhailova N."/>
            <person name="Land M.L."/>
            <person name="Nesbo C.L."/>
            <person name="Gogarten J.P."/>
            <person name="Noll K.M."/>
        </authorList>
    </citation>
    <scope>NUCLEOTIDE SEQUENCE [LARGE SCALE GENOMIC DNA]</scope>
    <source>
        <strain evidence="5">ATCC BAA-1733 / DSM 21960 / TBF 19.5.1</strain>
    </source>
</reference>
<dbReference type="InterPro" id="IPR042243">
    <property type="entry name" value="HypD_1"/>
</dbReference>
<dbReference type="GO" id="GO:0051539">
    <property type="term" value="F:4 iron, 4 sulfur cluster binding"/>
    <property type="evidence" value="ECO:0007669"/>
    <property type="project" value="TreeGrafter"/>
</dbReference>
<dbReference type="NCBIfam" id="TIGR00075">
    <property type="entry name" value="hypD"/>
    <property type="match status" value="1"/>
</dbReference>
<dbReference type="AlphaFoldDB" id="C5CEU3"/>
<dbReference type="STRING" id="521045.Kole_0557"/>